<feature type="short sequence motif" description="Nuclear localization signal" evidence="15">
    <location>
        <begin position="81"/>
        <end position="83"/>
    </location>
</feature>
<dbReference type="InterPro" id="IPR046935">
    <property type="entry name" value="PPV_E1_DBD_sf"/>
</dbReference>
<keyword evidence="2 15" id="KW-0244">Early protein</keyword>
<dbReference type="EMBL" id="MH777268">
    <property type="protein sequence ID" value="AYA94070.1"/>
    <property type="molecule type" value="Genomic_DNA"/>
</dbReference>
<dbReference type="GO" id="GO:0043138">
    <property type="term" value="F:3'-5' DNA helicase activity"/>
    <property type="evidence" value="ECO:0007669"/>
    <property type="project" value="UniProtKB-UniRule"/>
</dbReference>
<dbReference type="PROSITE" id="PS51206">
    <property type="entry name" value="SF3_HELICASE_1"/>
    <property type="match status" value="1"/>
</dbReference>
<name>A0A385PJ89_9PAPI</name>
<evidence type="ECO:0000256" key="8">
    <source>
        <dbReference type="ARBA" id="ARBA00022806"/>
    </source>
</evidence>
<evidence type="ECO:0000256" key="6">
    <source>
        <dbReference type="ARBA" id="ARBA00022741"/>
    </source>
</evidence>
<dbReference type="InterPro" id="IPR001177">
    <property type="entry name" value="PPV_DNA_helicase_E1_C"/>
</dbReference>
<keyword evidence="10 15" id="KW-0238">DNA-binding</keyword>
<dbReference type="GO" id="GO:0006260">
    <property type="term" value="P:DNA replication"/>
    <property type="evidence" value="ECO:0007669"/>
    <property type="project" value="UniProtKB-UniRule"/>
</dbReference>
<keyword evidence="6 15" id="KW-0547">Nucleotide-binding</keyword>
<evidence type="ECO:0000259" key="17">
    <source>
        <dbReference type="PROSITE" id="PS51206"/>
    </source>
</evidence>
<evidence type="ECO:0000256" key="7">
    <source>
        <dbReference type="ARBA" id="ARBA00022801"/>
    </source>
</evidence>
<keyword evidence="9 15" id="KW-0067">ATP-binding</keyword>
<dbReference type="EC" id="5.6.2.4" evidence="15 16"/>
<evidence type="ECO:0000256" key="5">
    <source>
        <dbReference type="ARBA" id="ARBA00022705"/>
    </source>
</evidence>
<evidence type="ECO:0000256" key="13">
    <source>
        <dbReference type="ARBA" id="ARBA00048988"/>
    </source>
</evidence>
<feature type="short sequence motif" description="Nuclear export signal" evidence="15">
    <location>
        <begin position="95"/>
        <end position="104"/>
    </location>
</feature>
<keyword evidence="11 15" id="KW-0413">Isomerase</keyword>
<comment type="PTM">
    <text evidence="15">Phosphorylated.</text>
</comment>
<protein>
    <recommendedName>
        <fullName evidence="15 16">Replication protein E1</fullName>
        <ecNumber evidence="15 16">5.6.2.4</ecNumber>
    </recommendedName>
    <alternativeName>
        <fullName evidence="15">ATP-dependent helicase E1</fullName>
    </alternativeName>
    <alternativeName>
        <fullName evidence="15">DNA 3'-5' helicase E1</fullName>
    </alternativeName>
</protein>
<evidence type="ECO:0000313" key="18">
    <source>
        <dbReference type="EMBL" id="AYA94070.1"/>
    </source>
</evidence>
<evidence type="ECO:0000256" key="10">
    <source>
        <dbReference type="ARBA" id="ARBA00023125"/>
    </source>
</evidence>
<proteinExistence type="inferred from homology"/>
<dbReference type="Gene3D" id="1.10.10.510">
    <property type="entry name" value="Zinc finger, large T-antigen D1 domain"/>
    <property type="match status" value="1"/>
</dbReference>
<keyword evidence="7 15" id="KW-0378">Hydrolase</keyword>
<keyword evidence="4 15" id="KW-1048">Host nucleus</keyword>
<dbReference type="GO" id="GO:0005524">
    <property type="term" value="F:ATP binding"/>
    <property type="evidence" value="ECO:0007669"/>
    <property type="project" value="UniProtKB-UniRule"/>
</dbReference>
<keyword evidence="15" id="KW-1017">Isopeptide bond</keyword>
<dbReference type="HAMAP" id="MF_04000">
    <property type="entry name" value="PPV_E1"/>
    <property type="match status" value="1"/>
</dbReference>
<keyword evidence="5 15" id="KW-0235">DNA replication</keyword>
<sequence length="597" mass="68119">MGEPTKGTETSESLENLSEWYIISEADCIDNTETLSDLFDAETASDVSNLIDDLPVDQGNSLALYNTQITAECNAAIADLKRKFIASPEHSVENLSPRLQAVHISPQRQIKRRLFEDSGLGEDEATTSFTQVDSSNVLASTTVSQEEFTILHSANQRATLLAKFKDKYNVSFCELTRTFKSNKTCTHNWMIVVFAVAEELIEASKTILQQHCEYIQIVPSDFSALYVTEFKNTKNRETVINLFKSILTIQEHQILCEPPRHRSTAAALYFYKKAIAGVGFKYGAYPQWISSQTILSHQLAAAETFKLSDMVQWAYDNDFTDEAQIAYYYAQYAEENGNAAAFLQSNQQYKYVKDCSAMVKMYKRQELRNMSMGQWIQKCCADYKDGSEWKAIAQFLKFQNVNFISFLIALKNFFKGIPKKTCIVIYGAPDTGKSFFCFNFIKLLHGKIVSYMNKQSHFWLMPLVDGKIGLLDDATFQCWTFLDVNMRNAFDGNMVSIDIKHKNLQQLKLPPMLITTNVEVPKEPTLKYLYSRLTCFEFPNKMPFDESGNPVFNITTESWAMFFRKFFNQLELTEEDGDSADSGRAFCCTTRQANDSY</sequence>
<dbReference type="Pfam" id="PF20450">
    <property type="entry name" value="PPV_E1_DBD"/>
    <property type="match status" value="1"/>
</dbReference>
<reference evidence="18" key="1">
    <citation type="journal article" date="2018" name="Nat. Med.">
        <title>Expanded skin virome in DOCK8-deficient patients.</title>
        <authorList>
            <consortium name="NISC Comparative Sequencing Program"/>
            <person name="Tirosh O."/>
            <person name="Conlan S."/>
            <person name="Deming C."/>
            <person name="Lee-Lin S.Q."/>
            <person name="Huang X."/>
            <person name="Su H.C."/>
            <person name="Freeman A.F."/>
            <person name="Segre J.A."/>
            <person name="Kong H.H."/>
        </authorList>
    </citation>
    <scope>NUCLEOTIDE SEQUENCE</scope>
    <source>
        <strain evidence="18">HPV-mSK_126</strain>
    </source>
</reference>
<comment type="catalytic activity">
    <reaction evidence="13 15 16">
        <text>ATP + H2O = ADP + phosphate + H(+)</text>
        <dbReference type="Rhea" id="RHEA:13065"/>
        <dbReference type="ChEBI" id="CHEBI:15377"/>
        <dbReference type="ChEBI" id="CHEBI:15378"/>
        <dbReference type="ChEBI" id="CHEBI:30616"/>
        <dbReference type="ChEBI" id="CHEBI:43474"/>
        <dbReference type="ChEBI" id="CHEBI:456216"/>
        <dbReference type="EC" id="5.6.2.4"/>
    </reaction>
</comment>
<feature type="modified residue" description="Phosphoserine; by host" evidence="15">
    <location>
        <position position="87"/>
    </location>
</feature>
<dbReference type="InterPro" id="IPR046832">
    <property type="entry name" value="PPV_E1_DBD"/>
</dbReference>
<comment type="caution">
    <text evidence="15">Lacks conserved residue(s) required for the propagation of feature annotation.</text>
</comment>
<evidence type="ECO:0000256" key="2">
    <source>
        <dbReference type="ARBA" id="ARBA00022518"/>
    </source>
</evidence>
<feature type="modified residue" description="Phosphoserine; by host" evidence="15">
    <location>
        <position position="91"/>
    </location>
</feature>
<evidence type="ECO:0000256" key="14">
    <source>
        <dbReference type="ARBA" id="ARBA00093297"/>
    </source>
</evidence>
<comment type="function">
    <text evidence="16">ATP-dependent DNA helicase required for initiation of viral DNA replication. It forms a complex with the viral E2 protein. The E1-E2 complex binds to the replication origin which contains binding sites for both proteins.</text>
</comment>
<dbReference type="GO" id="GO:0016887">
    <property type="term" value="F:ATP hydrolysis activity"/>
    <property type="evidence" value="ECO:0007669"/>
    <property type="project" value="RHEA"/>
</dbReference>
<evidence type="ECO:0000256" key="15">
    <source>
        <dbReference type="HAMAP-Rule" id="MF_04000"/>
    </source>
</evidence>
<dbReference type="InterPro" id="IPR016393">
    <property type="entry name" value="Rep_E1_papillomaV"/>
</dbReference>
<evidence type="ECO:0000256" key="3">
    <source>
        <dbReference type="ARBA" id="ARBA00022553"/>
    </source>
</evidence>
<comment type="PTM">
    <text evidence="15">Sumoylated.</text>
</comment>
<feature type="cross-link" description="Glycyl lysine isopeptide (Lys-Gly) (interchain with G-Cter in SUMO)" evidence="15">
    <location>
        <position position="508"/>
    </location>
</feature>
<dbReference type="InterPro" id="IPR027417">
    <property type="entry name" value="P-loop_NTPase"/>
</dbReference>
<feature type="domain" description="SF3 helicase" evidence="17">
    <location>
        <begin position="401"/>
        <end position="551"/>
    </location>
</feature>
<dbReference type="InterPro" id="IPR014000">
    <property type="entry name" value="PPV_DNA_helicase_E1_N"/>
</dbReference>
<keyword evidence="8 15" id="KW-0347">Helicase</keyword>
<dbReference type="Pfam" id="PF00519">
    <property type="entry name" value="PPV_E1_C"/>
    <property type="match status" value="1"/>
</dbReference>
<dbReference type="Gene3D" id="3.40.50.300">
    <property type="entry name" value="P-loop containing nucleotide triphosphate hydrolases"/>
    <property type="match status" value="1"/>
</dbReference>
<dbReference type="Gene3D" id="3.40.1310.10">
    <property type="match status" value="1"/>
</dbReference>
<dbReference type="InterPro" id="IPR037102">
    <property type="entry name" value="Znf_lg_T-Ag_D1_dom_sf"/>
</dbReference>
<dbReference type="InterPro" id="IPR014015">
    <property type="entry name" value="Helicase_SF3_DNA-vir"/>
</dbReference>
<comment type="function">
    <text evidence="14 15">ATP-dependent DNA 3'-5' helicase required for initiation of viral DNA replication. It forms a complex with the viral E2 protein. The E1-E2 complex binds to the replication origin which contains binding sites for both proteins. During the initial step, a dimer of E1 interacts with a dimer of protein E2 leading to a complex that binds the viral origin of replication with high specificity. Then, a second dimer of E1 displaces the E2 dimer in an ATP-dependent manner to form the E1 tetramer. Following this, two E1 monomers are added to each half of the site, which results in the formation of two E1 trimers on the viral ori. Subsequently, two hexamers will be created. The double hexamer acts as a bi-directional helicase machinery and unwinds the viral DNA and then recruits the host DNA polymerase to start replication.</text>
</comment>
<comment type="subunit">
    <text evidence="15">Can form hexamers. Interacts with E2 protein; this interaction increases E1 DNA binding specificity. Interacts with host DNA polymerase subunit POLA2. Interacts with host single stranded DNA-binding protein RPA1. Interacts with host TOP1; this interaction stimulates the enzymatic activity of TOP1.</text>
</comment>
<evidence type="ECO:0000256" key="12">
    <source>
        <dbReference type="ARBA" id="ARBA00034617"/>
    </source>
</evidence>
<feature type="binding site" evidence="15">
    <location>
        <begin position="427"/>
        <end position="434"/>
    </location>
    <ligand>
        <name>ATP</name>
        <dbReference type="ChEBI" id="CHEBI:30616"/>
    </ligand>
</feature>
<accession>A0A385PJ89</accession>
<dbReference type="GO" id="GO:0003677">
    <property type="term" value="F:DNA binding"/>
    <property type="evidence" value="ECO:0007669"/>
    <property type="project" value="UniProtKB-UniRule"/>
</dbReference>
<comment type="catalytic activity">
    <reaction evidence="12 15">
        <text>Couples ATP hydrolysis with the unwinding of duplex DNA by translocating in the 3'-5' direction.</text>
        <dbReference type="EC" id="5.6.2.4"/>
    </reaction>
</comment>
<evidence type="ECO:0000256" key="9">
    <source>
        <dbReference type="ARBA" id="ARBA00022840"/>
    </source>
</evidence>
<dbReference type="GO" id="GO:0042025">
    <property type="term" value="C:host cell nucleus"/>
    <property type="evidence" value="ECO:0007669"/>
    <property type="project" value="UniProtKB-SubCell"/>
</dbReference>
<dbReference type="Pfam" id="PF00524">
    <property type="entry name" value="PPV_E1_N"/>
    <property type="match status" value="1"/>
</dbReference>
<evidence type="ECO:0000256" key="1">
    <source>
        <dbReference type="ARBA" id="ARBA00004147"/>
    </source>
</evidence>
<keyword evidence="3 15" id="KW-0597">Phosphoprotein</keyword>
<organism evidence="18">
    <name type="scientific">Human papillomavirus</name>
    <dbReference type="NCBI Taxonomy" id="10566"/>
    <lineage>
        <taxon>Viruses</taxon>
        <taxon>Monodnaviria</taxon>
        <taxon>Shotokuvirae</taxon>
        <taxon>Cossaviricota</taxon>
        <taxon>Papovaviricetes</taxon>
        <taxon>Zurhausenvirales</taxon>
        <taxon>Papillomaviridae</taxon>
    </lineage>
</organism>
<comment type="subcellular location">
    <subcellularLocation>
        <location evidence="1 15">Host nucleus</location>
    </subcellularLocation>
</comment>
<comment type="similarity">
    <text evidence="15 16">Belongs to the papillomaviridae E1 protein family.</text>
</comment>
<evidence type="ECO:0000256" key="11">
    <source>
        <dbReference type="ARBA" id="ARBA00023235"/>
    </source>
</evidence>
<dbReference type="PIRSF" id="PIRSF003383">
    <property type="entry name" value="Rep_E1_papillomaV"/>
    <property type="match status" value="1"/>
</dbReference>
<evidence type="ECO:0000256" key="4">
    <source>
        <dbReference type="ARBA" id="ARBA00022562"/>
    </source>
</evidence>
<dbReference type="SUPFAM" id="SSF52540">
    <property type="entry name" value="P-loop containing nucleoside triphosphate hydrolases"/>
    <property type="match status" value="1"/>
</dbReference>
<evidence type="ECO:0000256" key="16">
    <source>
        <dbReference type="PIRNR" id="PIRNR003383"/>
    </source>
</evidence>
<feature type="modified residue" description="Phosphoserine; by host" evidence="15">
    <location>
        <position position="96"/>
    </location>
</feature>
<gene>
    <name evidence="15" type="primary">E1</name>
</gene>
<dbReference type="SUPFAM" id="SSF55464">
    <property type="entry name" value="Origin of replication-binding domain, RBD-like"/>
    <property type="match status" value="1"/>
</dbReference>
<keyword evidence="15" id="KW-0832">Ubl conjugation</keyword>